<evidence type="ECO:0000313" key="3">
    <source>
        <dbReference type="Proteomes" id="UP001528912"/>
    </source>
</evidence>
<dbReference type="InterPro" id="IPR053146">
    <property type="entry name" value="QDO-like"/>
</dbReference>
<protein>
    <submittedName>
        <fullName evidence="2">Cupin domain-containing protein</fullName>
    </submittedName>
</protein>
<dbReference type="Gene3D" id="2.60.120.10">
    <property type="entry name" value="Jelly Rolls"/>
    <property type="match status" value="1"/>
</dbReference>
<dbReference type="RefSeq" id="WP_277193330.1">
    <property type="nucleotide sequence ID" value="NZ_JAROAV010000050.1"/>
</dbReference>
<dbReference type="SUPFAM" id="SSF51182">
    <property type="entry name" value="RmlC-like cupins"/>
    <property type="match status" value="1"/>
</dbReference>
<dbReference type="InterPro" id="IPR014710">
    <property type="entry name" value="RmlC-like_jellyroll"/>
</dbReference>
<dbReference type="PANTHER" id="PTHR36440:SF1">
    <property type="entry name" value="PUTATIVE (AFU_ORTHOLOGUE AFUA_8G07350)-RELATED"/>
    <property type="match status" value="1"/>
</dbReference>
<evidence type="ECO:0000313" key="2">
    <source>
        <dbReference type="EMBL" id="MDF8266101.1"/>
    </source>
</evidence>
<organism evidence="2 3">
    <name type="scientific">Luteipulveratus flavus</name>
    <dbReference type="NCBI Taxonomy" id="3031728"/>
    <lineage>
        <taxon>Bacteria</taxon>
        <taxon>Bacillati</taxon>
        <taxon>Actinomycetota</taxon>
        <taxon>Actinomycetes</taxon>
        <taxon>Micrococcales</taxon>
        <taxon>Dermacoccaceae</taxon>
        <taxon>Luteipulveratus</taxon>
    </lineage>
</organism>
<name>A0ABT6CB37_9MICO</name>
<dbReference type="EMBL" id="JAROAV010000050">
    <property type="protein sequence ID" value="MDF8266101.1"/>
    <property type="molecule type" value="Genomic_DNA"/>
</dbReference>
<reference evidence="2 3" key="1">
    <citation type="submission" date="2023-03" db="EMBL/GenBank/DDBJ databases">
        <title>YIM 133296 draft genome.</title>
        <authorList>
            <person name="Xiong L."/>
        </authorList>
    </citation>
    <scope>NUCLEOTIDE SEQUENCE [LARGE SCALE GENOMIC DNA]</scope>
    <source>
        <strain evidence="2 3">YIM 133296</strain>
    </source>
</reference>
<sequence length="167" mass="18355">MTDEIRLSDHGHLEITSSDADCLAVLATYEPGEGKPPAHFHPQQEERFEVLTGMLRVETDGTTTDHAAGESFTIPAGTVHRMWNGGTVTTTARWETRPALRSEEWFRGLDRLARDASALGKARPDALGFAAHAARHRDEFRLVVPGPRPLGDVVVRALGAVARLIRR</sequence>
<dbReference type="Pfam" id="PF07883">
    <property type="entry name" value="Cupin_2"/>
    <property type="match status" value="1"/>
</dbReference>
<evidence type="ECO:0000259" key="1">
    <source>
        <dbReference type="Pfam" id="PF07883"/>
    </source>
</evidence>
<dbReference type="Proteomes" id="UP001528912">
    <property type="component" value="Unassembled WGS sequence"/>
</dbReference>
<dbReference type="PANTHER" id="PTHR36440">
    <property type="entry name" value="PUTATIVE (AFU_ORTHOLOGUE AFUA_8G07350)-RELATED"/>
    <property type="match status" value="1"/>
</dbReference>
<comment type="caution">
    <text evidence="2">The sequence shown here is derived from an EMBL/GenBank/DDBJ whole genome shotgun (WGS) entry which is preliminary data.</text>
</comment>
<proteinExistence type="predicted"/>
<keyword evidence="3" id="KW-1185">Reference proteome</keyword>
<dbReference type="InterPro" id="IPR013096">
    <property type="entry name" value="Cupin_2"/>
</dbReference>
<dbReference type="InterPro" id="IPR011051">
    <property type="entry name" value="RmlC_Cupin_sf"/>
</dbReference>
<accession>A0ABT6CB37</accession>
<gene>
    <name evidence="2" type="ORF">P4R38_17770</name>
</gene>
<feature type="domain" description="Cupin type-2" evidence="1">
    <location>
        <begin position="26"/>
        <end position="88"/>
    </location>
</feature>